<feature type="transmembrane region" description="Helical" evidence="11">
    <location>
        <begin position="365"/>
        <end position="383"/>
    </location>
</feature>
<name>A0A6P8KGM0_DROMA</name>
<accession>A0A6P8KGM0</accession>
<evidence type="ECO:0000256" key="3">
    <source>
        <dbReference type="ARBA" id="ARBA00022723"/>
    </source>
</evidence>
<feature type="region of interest" description="Disordered" evidence="10">
    <location>
        <begin position="769"/>
        <end position="800"/>
    </location>
</feature>
<gene>
    <name evidence="14" type="primary">LOC117143028</name>
</gene>
<dbReference type="CDD" id="cd16476">
    <property type="entry name" value="RING-H2_RNF139-like"/>
    <property type="match status" value="1"/>
</dbReference>
<dbReference type="AlphaFoldDB" id="A0A6P8KGM0"/>
<evidence type="ECO:0000256" key="4">
    <source>
        <dbReference type="ARBA" id="ARBA00022771"/>
    </source>
</evidence>
<evidence type="ECO:0000256" key="6">
    <source>
        <dbReference type="ARBA" id="ARBA00022833"/>
    </source>
</evidence>
<feature type="transmembrane region" description="Helical" evidence="11">
    <location>
        <begin position="468"/>
        <end position="489"/>
    </location>
</feature>
<dbReference type="PANTHER" id="PTHR22763:SF163">
    <property type="entry name" value="E3 UBIQUITIN-PROTEIN LIGASE RNF139"/>
    <property type="match status" value="1"/>
</dbReference>
<dbReference type="PANTHER" id="PTHR22763">
    <property type="entry name" value="RING ZINC FINGER PROTEIN"/>
    <property type="match status" value="1"/>
</dbReference>
<evidence type="ECO:0000259" key="12">
    <source>
        <dbReference type="PROSITE" id="PS50089"/>
    </source>
</evidence>
<dbReference type="Pfam" id="PF13923">
    <property type="entry name" value="zf-C3HC4_2"/>
    <property type="match status" value="1"/>
</dbReference>
<feature type="domain" description="RING-type" evidence="12">
    <location>
        <begin position="630"/>
        <end position="668"/>
    </location>
</feature>
<keyword evidence="2 11" id="KW-0812">Transmembrane</keyword>
<dbReference type="InterPro" id="IPR013083">
    <property type="entry name" value="Znf_RING/FYVE/PHD"/>
</dbReference>
<evidence type="ECO:0000256" key="2">
    <source>
        <dbReference type="ARBA" id="ARBA00022692"/>
    </source>
</evidence>
<evidence type="ECO:0000256" key="1">
    <source>
        <dbReference type="ARBA" id="ARBA00004477"/>
    </source>
</evidence>
<dbReference type="RefSeq" id="XP_033163304.1">
    <property type="nucleotide sequence ID" value="XM_033307413.1"/>
</dbReference>
<organism evidence="13 14">
    <name type="scientific">Drosophila mauritiana</name>
    <name type="common">Fruit fly</name>
    <dbReference type="NCBI Taxonomy" id="7226"/>
    <lineage>
        <taxon>Eukaryota</taxon>
        <taxon>Metazoa</taxon>
        <taxon>Ecdysozoa</taxon>
        <taxon>Arthropoda</taxon>
        <taxon>Hexapoda</taxon>
        <taxon>Insecta</taxon>
        <taxon>Pterygota</taxon>
        <taxon>Neoptera</taxon>
        <taxon>Endopterygota</taxon>
        <taxon>Diptera</taxon>
        <taxon>Brachycera</taxon>
        <taxon>Muscomorpha</taxon>
        <taxon>Ephydroidea</taxon>
        <taxon>Drosophilidae</taxon>
        <taxon>Drosophila</taxon>
        <taxon>Sophophora</taxon>
    </lineage>
</organism>
<dbReference type="GO" id="GO:0043161">
    <property type="term" value="P:proteasome-mediated ubiquitin-dependent protein catabolic process"/>
    <property type="evidence" value="ECO:0007669"/>
    <property type="project" value="TreeGrafter"/>
</dbReference>
<keyword evidence="8 11" id="KW-0472">Membrane</keyword>
<proteinExistence type="predicted"/>
<keyword evidence="4 9" id="KW-0863">Zinc-finger</keyword>
<dbReference type="SMART" id="SM00184">
    <property type="entry name" value="RING"/>
    <property type="match status" value="1"/>
</dbReference>
<dbReference type="InterPro" id="IPR050731">
    <property type="entry name" value="HRD1_E3_ubiq-ligases"/>
</dbReference>
<feature type="compositionally biased region" description="Low complexity" evidence="10">
    <location>
        <begin position="769"/>
        <end position="785"/>
    </location>
</feature>
<feature type="transmembrane region" description="Helical" evidence="11">
    <location>
        <begin position="496"/>
        <end position="524"/>
    </location>
</feature>
<dbReference type="CTD" id="43476"/>
<feature type="compositionally biased region" description="Low complexity" evidence="10">
    <location>
        <begin position="683"/>
        <end position="695"/>
    </location>
</feature>
<feature type="transmembrane region" description="Helical" evidence="11">
    <location>
        <begin position="202"/>
        <end position="228"/>
    </location>
</feature>
<protein>
    <submittedName>
        <fullName evidence="14">Protein TRC8 homolog isoform X1</fullName>
    </submittedName>
</protein>
<feature type="transmembrane region" description="Helical" evidence="11">
    <location>
        <begin position="159"/>
        <end position="182"/>
    </location>
</feature>
<keyword evidence="5" id="KW-0256">Endoplasmic reticulum</keyword>
<reference evidence="14" key="1">
    <citation type="submission" date="2025-08" db="UniProtKB">
        <authorList>
            <consortium name="RefSeq"/>
        </authorList>
    </citation>
    <scope>IDENTIFICATION</scope>
    <source>
        <strain evidence="14">Mau12</strain>
        <tissue evidence="14">Whole Body</tissue>
    </source>
</reference>
<keyword evidence="7 11" id="KW-1133">Transmembrane helix</keyword>
<feature type="transmembrane region" description="Helical" evidence="11">
    <location>
        <begin position="403"/>
        <end position="422"/>
    </location>
</feature>
<dbReference type="GO" id="GO:0008270">
    <property type="term" value="F:zinc ion binding"/>
    <property type="evidence" value="ECO:0007669"/>
    <property type="project" value="UniProtKB-KW"/>
</dbReference>
<feature type="transmembrane region" description="Helical" evidence="11">
    <location>
        <begin position="544"/>
        <end position="566"/>
    </location>
</feature>
<comment type="subcellular location">
    <subcellularLocation>
        <location evidence="1">Endoplasmic reticulum membrane</location>
        <topology evidence="1">Multi-pass membrane protein</topology>
    </subcellularLocation>
</comment>
<feature type="transmembrane region" description="Helical" evidence="11">
    <location>
        <begin position="434"/>
        <end position="456"/>
    </location>
</feature>
<feature type="region of interest" description="Disordered" evidence="10">
    <location>
        <begin position="681"/>
        <end position="733"/>
    </location>
</feature>
<keyword evidence="6" id="KW-0862">Zinc</keyword>
<evidence type="ECO:0000256" key="7">
    <source>
        <dbReference type="ARBA" id="ARBA00022989"/>
    </source>
</evidence>
<keyword evidence="13" id="KW-1185">Reference proteome</keyword>
<dbReference type="GO" id="GO:0036503">
    <property type="term" value="P:ERAD pathway"/>
    <property type="evidence" value="ECO:0007669"/>
    <property type="project" value="TreeGrafter"/>
</dbReference>
<evidence type="ECO:0000256" key="11">
    <source>
        <dbReference type="SAM" id="Phobius"/>
    </source>
</evidence>
<evidence type="ECO:0000313" key="14">
    <source>
        <dbReference type="RefSeq" id="XP_033163304.1"/>
    </source>
</evidence>
<feature type="transmembrane region" description="Helical" evidence="11">
    <location>
        <begin position="127"/>
        <end position="152"/>
    </location>
</feature>
<dbReference type="GeneID" id="117143028"/>
<dbReference type="Gene3D" id="3.30.40.10">
    <property type="entry name" value="Zinc/RING finger domain, C3HC4 (zinc finger)"/>
    <property type="match status" value="1"/>
</dbReference>
<dbReference type="Proteomes" id="UP000515162">
    <property type="component" value="Chromosome 3R"/>
</dbReference>
<sequence>MSVRTKVLGLVDVMMRVPPVMVMDEILKMEMGMHSWLYPDKDKASGALDPPTEAPAVPSSQDPFASIKEFFGLRAGDAISHMTSSAQSVLEQSIEDASETAKTNGVLSSGFNSLMNELSKDQTLADVLSITTVKFVFCVFAFLSAACIFMLWTRHLVMVYMFLTSLGLTFLSYWSNVSALALMERSPSMLEDLMSLNTTRLLDSGGVVMSLAPHLMAQWFMGMLFAYIHLGPRFENVQRSMPIIFASPILLAMLPLPAKVVQHLPVVAAFTPIILTKITLMQSAMEASRTVYNGYQYAMNFVSNFGLSALMENEWQRLNVPNVLRVFWTIRIIQGGYALATTESDEPLDLMTATQKLLVDGCETLTAVLGMTGVISMICHYIGRGFQWYLLTYDNDEEKSLGTVSAVLFYILALQTGLTSLSPDKRFIRLCRNLCLLMTALLHFLHNIVSPILMSLSAARNPSRKRHVRALSVCAFLVVMPVSLLYYLWSQRSISTWLLAVTAFSVEVIVKVLVSLATYTLFLLDARRQFFWEKLDDYLYYVRAFGNSVEFCFGILLFINGAWILVFESAQNATGGAIRAIMMCIHAYFNIWCEARAGWSVFMKRRSAVHKISALPEATPAQLQAFDDVCAICYQEMYSAKITRCRHFFHGVCLRKWLYVQDRCPLCHEIMMYTDKADENAPEAEPAAAAQAEQPIRIYPRDDGNNAAAPRRSPERAPVEAPEQAAGTSSSSAAATIGADAVSAIVESAAAVGEARSLVSVASSSATHRISASGSSDSSYMSASAQPPPPTATSAAAVATAAASNTTHMFRMSQDQQ</sequence>
<dbReference type="PROSITE" id="PS50089">
    <property type="entry name" value="ZF_RING_2"/>
    <property type="match status" value="1"/>
</dbReference>
<keyword evidence="3" id="KW-0479">Metal-binding</keyword>
<evidence type="ECO:0000256" key="5">
    <source>
        <dbReference type="ARBA" id="ARBA00022824"/>
    </source>
</evidence>
<feature type="compositionally biased region" description="Low complexity" evidence="10">
    <location>
        <begin position="719"/>
        <end position="733"/>
    </location>
</feature>
<dbReference type="FunFam" id="3.30.40.10:FF:000166">
    <property type="entry name" value="E3 ubiquitin-protein ligase RNF139"/>
    <property type="match status" value="1"/>
</dbReference>
<evidence type="ECO:0000313" key="13">
    <source>
        <dbReference type="Proteomes" id="UP000515162"/>
    </source>
</evidence>
<dbReference type="InterPro" id="IPR025754">
    <property type="entry name" value="TRC8_N_dom"/>
</dbReference>
<evidence type="ECO:0000256" key="10">
    <source>
        <dbReference type="SAM" id="MobiDB-lite"/>
    </source>
</evidence>
<dbReference type="GO" id="GO:0036513">
    <property type="term" value="C:Derlin-1 retrotranslocation complex"/>
    <property type="evidence" value="ECO:0007669"/>
    <property type="project" value="TreeGrafter"/>
</dbReference>
<dbReference type="GO" id="GO:0061630">
    <property type="term" value="F:ubiquitin protein ligase activity"/>
    <property type="evidence" value="ECO:0007669"/>
    <property type="project" value="TreeGrafter"/>
</dbReference>
<dbReference type="SUPFAM" id="SSF57850">
    <property type="entry name" value="RING/U-box"/>
    <property type="match status" value="1"/>
</dbReference>
<dbReference type="Pfam" id="PF13705">
    <property type="entry name" value="TRC8_N"/>
    <property type="match status" value="1"/>
</dbReference>
<evidence type="ECO:0000256" key="8">
    <source>
        <dbReference type="ARBA" id="ARBA00023136"/>
    </source>
</evidence>
<dbReference type="InterPro" id="IPR001841">
    <property type="entry name" value="Znf_RING"/>
</dbReference>
<evidence type="ECO:0000256" key="9">
    <source>
        <dbReference type="PROSITE-ProRule" id="PRU00175"/>
    </source>
</evidence>